<keyword evidence="1" id="KW-0805">Transcription regulation</keyword>
<keyword evidence="2" id="KW-0804">Transcription</keyword>
<dbReference type="InterPro" id="IPR004356">
    <property type="entry name" value="Adhesin_operon_reg_prot"/>
</dbReference>
<evidence type="ECO:0000313" key="4">
    <source>
        <dbReference type="Proteomes" id="UP000254633"/>
    </source>
</evidence>
<dbReference type="PRINTS" id="PR01554">
    <property type="entry name" value="FIMREGULATRY"/>
</dbReference>
<dbReference type="Pfam" id="PF03333">
    <property type="entry name" value="PapB"/>
    <property type="match status" value="1"/>
</dbReference>
<dbReference type="Proteomes" id="UP000254633">
    <property type="component" value="Unassembled WGS sequence"/>
</dbReference>
<dbReference type="EMBL" id="UGXH01000003">
    <property type="protein sequence ID" value="SUG57850.1"/>
    <property type="molecule type" value="Genomic_DNA"/>
</dbReference>
<organism evidence="3 4">
    <name type="scientific">Salmonella diarizonae</name>
    <dbReference type="NCBI Taxonomy" id="59204"/>
    <lineage>
        <taxon>Bacteria</taxon>
        <taxon>Pseudomonadati</taxon>
        <taxon>Pseudomonadota</taxon>
        <taxon>Gammaproteobacteria</taxon>
        <taxon>Enterobacterales</taxon>
        <taxon>Enterobacteriaceae</taxon>
        <taxon>Salmonella</taxon>
    </lineage>
</organism>
<gene>
    <name evidence="3" type="primary">pefB</name>
    <name evidence="3" type="ORF">NCTC10060_05089</name>
</gene>
<dbReference type="Gene3D" id="1.10.10.2690">
    <property type="match status" value="1"/>
</dbReference>
<evidence type="ECO:0000256" key="1">
    <source>
        <dbReference type="ARBA" id="ARBA00023015"/>
    </source>
</evidence>
<protein>
    <submittedName>
        <fullName evidence="3">Major pilu subunit operon regulatory protein PapB</fullName>
    </submittedName>
</protein>
<name>A0A379U642_SALDZ</name>
<dbReference type="InterPro" id="IPR053721">
    <property type="entry name" value="Fimbrial_Adhesin_Reg"/>
</dbReference>
<dbReference type="AlphaFoldDB" id="A0A379U642"/>
<accession>A0A379U642</accession>
<evidence type="ECO:0000313" key="3">
    <source>
        <dbReference type="EMBL" id="SUG57850.1"/>
    </source>
</evidence>
<sequence>MQMGNILCHPEDKVLFSKKREGVLMPGEVPEEQFWLLIEISSIHSERNIHALKDYLVSGYSRKAVCERYGVNNGYFSTSLGRLHRINQMAWKLAPYYRNAV</sequence>
<reference evidence="3 4" key="1">
    <citation type="submission" date="2018-06" db="EMBL/GenBank/DDBJ databases">
        <authorList>
            <consortium name="Pathogen Informatics"/>
            <person name="Doyle S."/>
        </authorList>
    </citation>
    <scope>NUCLEOTIDE SEQUENCE [LARGE SCALE GENOMIC DNA]</scope>
    <source>
        <strain evidence="3 4">NCTC10060</strain>
    </source>
</reference>
<evidence type="ECO:0000256" key="2">
    <source>
        <dbReference type="ARBA" id="ARBA00023163"/>
    </source>
</evidence>
<proteinExistence type="predicted"/>
<dbReference type="GO" id="GO:0006355">
    <property type="term" value="P:regulation of DNA-templated transcription"/>
    <property type="evidence" value="ECO:0007669"/>
    <property type="project" value="InterPro"/>
</dbReference>